<dbReference type="InterPro" id="IPR046723">
    <property type="entry name" value="DUF6615"/>
</dbReference>
<dbReference type="Pfam" id="PF20320">
    <property type="entry name" value="DUF6615"/>
    <property type="match status" value="1"/>
</dbReference>
<dbReference type="KEGG" id="sgn:SGRA_2899"/>
<dbReference type="HOGENOM" id="CLU_927161_0_0_10"/>
<reference evidence="1 2" key="1">
    <citation type="journal article" date="2012" name="Stand. Genomic Sci.">
        <title>Complete genome sequencing and analysis of Saprospira grandis str. Lewin, a predatory marine bacterium.</title>
        <authorList>
            <person name="Saw J.H."/>
            <person name="Yuryev A."/>
            <person name="Kanbe M."/>
            <person name="Hou S."/>
            <person name="Young A.G."/>
            <person name="Aizawa S."/>
            <person name="Alam M."/>
        </authorList>
    </citation>
    <scope>NUCLEOTIDE SEQUENCE [LARGE SCALE GENOMIC DNA]</scope>
    <source>
        <strain evidence="1 2">Lewin</strain>
    </source>
</reference>
<accession>H6LAN4</accession>
<gene>
    <name evidence="1" type="ordered locus">SGRA_2899</name>
</gene>
<sequence>MQMIELIKNFCFQRDNLIYKILKECSKEVWARQKAASESAASKVSEVTLTENLMYKIYSYVKEKKLGDRIGLYHSKDEKTNGADIEICLKVGSNQYLCLACQAKRLYMFDTTKNKTFNKPRYGALNHYVGGDKSKNQTDLLIKYAKRKKAIPLYLLYNYHKDEAYMKGLEDDAELYGCTLLSAYYVQDTLKASSKCFESAHGPAKPITSLSCLLFNSSLTELQNNWGQIDSAHRISFLTAREIERDGNWIKSIDSDEPFRFVATGGPELETVRNEDIVYPHKFSPRYRIVISPKETETDE</sequence>
<dbReference type="EMBL" id="CP002831">
    <property type="protein sequence ID" value="AFC25627.1"/>
    <property type="molecule type" value="Genomic_DNA"/>
</dbReference>
<dbReference type="STRING" id="984262.SGRA_2899"/>
<dbReference type="Proteomes" id="UP000007519">
    <property type="component" value="Chromosome"/>
</dbReference>
<dbReference type="AlphaFoldDB" id="H6LAN4"/>
<name>H6LAN4_SAPGL</name>
<keyword evidence="2" id="KW-1185">Reference proteome</keyword>
<evidence type="ECO:0000313" key="1">
    <source>
        <dbReference type="EMBL" id="AFC25627.1"/>
    </source>
</evidence>
<protein>
    <submittedName>
        <fullName evidence="1">Uncharacterized protein</fullName>
    </submittedName>
</protein>
<evidence type="ECO:0000313" key="2">
    <source>
        <dbReference type="Proteomes" id="UP000007519"/>
    </source>
</evidence>
<proteinExistence type="predicted"/>
<organism evidence="1 2">
    <name type="scientific">Saprospira grandis (strain Lewin)</name>
    <dbReference type="NCBI Taxonomy" id="984262"/>
    <lineage>
        <taxon>Bacteria</taxon>
        <taxon>Pseudomonadati</taxon>
        <taxon>Bacteroidota</taxon>
        <taxon>Saprospiria</taxon>
        <taxon>Saprospirales</taxon>
        <taxon>Saprospiraceae</taxon>
        <taxon>Saprospira</taxon>
    </lineage>
</organism>